<keyword evidence="1" id="KW-0732">Signal</keyword>
<protein>
    <submittedName>
        <fullName evidence="2">Uncharacterized protein</fullName>
    </submittedName>
</protein>
<proteinExistence type="predicted"/>
<feature type="signal peptide" evidence="1">
    <location>
        <begin position="1"/>
        <end position="22"/>
    </location>
</feature>
<evidence type="ECO:0000256" key="1">
    <source>
        <dbReference type="SAM" id="SignalP"/>
    </source>
</evidence>
<feature type="chain" id="PRO_5038644707" evidence="1">
    <location>
        <begin position="23"/>
        <end position="67"/>
    </location>
</feature>
<dbReference type="Proteomes" id="UP000274515">
    <property type="component" value="Unassembled WGS sequence"/>
</dbReference>
<organism evidence="2 3">
    <name type="scientific">Saccharopolyspora rhizosphaerae</name>
    <dbReference type="NCBI Taxonomy" id="2492662"/>
    <lineage>
        <taxon>Bacteria</taxon>
        <taxon>Bacillati</taxon>
        <taxon>Actinomycetota</taxon>
        <taxon>Actinomycetes</taxon>
        <taxon>Pseudonocardiales</taxon>
        <taxon>Pseudonocardiaceae</taxon>
        <taxon>Saccharopolyspora</taxon>
    </lineage>
</organism>
<accession>A0A426K5G3</accession>
<dbReference type="AlphaFoldDB" id="A0A426K5G3"/>
<evidence type="ECO:0000313" key="2">
    <source>
        <dbReference type="EMBL" id="RRO20628.1"/>
    </source>
</evidence>
<reference evidence="2 3" key="1">
    <citation type="submission" date="2018-11" db="EMBL/GenBank/DDBJ databases">
        <title>Saccharopolyspora rhizosphaerae sp. nov., an actinomycete isolated from rhizosphere soil in Thailand.</title>
        <authorList>
            <person name="Intra B."/>
            <person name="Euanorasetr J."/>
            <person name="Take A."/>
            <person name="Inahashi Y."/>
            <person name="Mori M."/>
            <person name="Panbangred W."/>
            <person name="Matsumoto A."/>
        </authorList>
    </citation>
    <scope>NUCLEOTIDE SEQUENCE [LARGE SCALE GENOMIC DNA]</scope>
    <source>
        <strain evidence="2 3">H219</strain>
    </source>
</reference>
<dbReference type="RefSeq" id="WP_125088333.1">
    <property type="nucleotide sequence ID" value="NZ_RSAA01000001.1"/>
</dbReference>
<sequence length="67" mass="6931">MTSAGAFTGALLRLVAAGAPVAAVVSWCDSDALGNAGLSPTTRTSTGTYLRRNGLADAETSQWWCRQ</sequence>
<name>A0A426K5G3_9PSEU</name>
<dbReference type="EMBL" id="RSAA01000001">
    <property type="protein sequence ID" value="RRO20628.1"/>
    <property type="molecule type" value="Genomic_DNA"/>
</dbReference>
<evidence type="ECO:0000313" key="3">
    <source>
        <dbReference type="Proteomes" id="UP000274515"/>
    </source>
</evidence>
<keyword evidence="3" id="KW-1185">Reference proteome</keyword>
<gene>
    <name evidence="2" type="ORF">EIL87_01790</name>
</gene>
<comment type="caution">
    <text evidence="2">The sequence shown here is derived from an EMBL/GenBank/DDBJ whole genome shotgun (WGS) entry which is preliminary data.</text>
</comment>